<dbReference type="Pfam" id="PF01926">
    <property type="entry name" value="MMR_HSR1"/>
    <property type="match status" value="1"/>
</dbReference>
<gene>
    <name evidence="3" type="ORF">VKT23_011656</name>
</gene>
<evidence type="ECO:0000256" key="1">
    <source>
        <dbReference type="SAM" id="MobiDB-lite"/>
    </source>
</evidence>
<dbReference type="EMBL" id="JBANRG010000026">
    <property type="protein sequence ID" value="KAK7453393.1"/>
    <property type="molecule type" value="Genomic_DNA"/>
</dbReference>
<comment type="caution">
    <text evidence="3">The sequence shown here is derived from an EMBL/GenBank/DDBJ whole genome shotgun (WGS) entry which is preliminary data.</text>
</comment>
<dbReference type="InterPro" id="IPR006073">
    <property type="entry name" value="GTP-bd"/>
</dbReference>
<protein>
    <recommendedName>
        <fullName evidence="2">G domain-containing protein</fullName>
    </recommendedName>
</protein>
<feature type="compositionally biased region" description="Polar residues" evidence="1">
    <location>
        <begin position="298"/>
        <end position="318"/>
    </location>
</feature>
<dbReference type="InterPro" id="IPR027417">
    <property type="entry name" value="P-loop_NTPase"/>
</dbReference>
<organism evidence="3 4">
    <name type="scientific">Marasmiellus scandens</name>
    <dbReference type="NCBI Taxonomy" id="2682957"/>
    <lineage>
        <taxon>Eukaryota</taxon>
        <taxon>Fungi</taxon>
        <taxon>Dikarya</taxon>
        <taxon>Basidiomycota</taxon>
        <taxon>Agaricomycotina</taxon>
        <taxon>Agaricomycetes</taxon>
        <taxon>Agaricomycetidae</taxon>
        <taxon>Agaricales</taxon>
        <taxon>Marasmiineae</taxon>
        <taxon>Omphalotaceae</taxon>
        <taxon>Marasmiellus</taxon>
    </lineage>
</organism>
<feature type="region of interest" description="Disordered" evidence="1">
    <location>
        <begin position="1"/>
        <end position="71"/>
    </location>
</feature>
<sequence length="344" mass="38268">MKGVTDMADINSDSKPSLQAQRQDPEGNEVDFEPEVLPGQNSNHDTNTNQPTPLMPEHSLSETDTPPPHPIPNIVLFGASGCGKSSIINMLAGTELAKTVSNRAVSLFQNEKYQVEIDGQWYNIHDTTGLSDGHDQSSLSQEAINQLKKLIHDLNDGVNLLLFCLRAPRITDGAAKNYAMFYRELCSSRVPIAIIITGLENEDNMEDWWVANEHTFTSYKMRFVGHACITATRGKKTGDGYKNQKEYDESRNRTESLIKKHAYRPGEEVEVSKGILEEISARLKGLILDFFQRANADTSSGDQQLDTRPEQNYSTSGGSLVEEREAISQRGAVYGFFAELFSCI</sequence>
<dbReference type="CDD" id="cd00882">
    <property type="entry name" value="Ras_like_GTPase"/>
    <property type="match status" value="1"/>
</dbReference>
<dbReference type="SUPFAM" id="SSF52540">
    <property type="entry name" value="P-loop containing nucleoside triphosphate hydrolases"/>
    <property type="match status" value="1"/>
</dbReference>
<accession>A0ABR1JB27</accession>
<feature type="domain" description="G" evidence="2">
    <location>
        <begin position="74"/>
        <end position="170"/>
    </location>
</feature>
<evidence type="ECO:0000313" key="4">
    <source>
        <dbReference type="Proteomes" id="UP001498398"/>
    </source>
</evidence>
<reference evidence="3 4" key="1">
    <citation type="submission" date="2024-01" db="EMBL/GenBank/DDBJ databases">
        <title>A draft genome for the cacao thread blight pathogen Marasmiellus scandens.</title>
        <authorList>
            <person name="Baruah I.K."/>
            <person name="Leung J."/>
            <person name="Bukari Y."/>
            <person name="Amoako-Attah I."/>
            <person name="Meinhardt L.W."/>
            <person name="Bailey B.A."/>
            <person name="Cohen S.P."/>
        </authorList>
    </citation>
    <scope>NUCLEOTIDE SEQUENCE [LARGE SCALE GENOMIC DNA]</scope>
    <source>
        <strain evidence="3 4">GH-19</strain>
    </source>
</reference>
<dbReference type="Proteomes" id="UP001498398">
    <property type="component" value="Unassembled WGS sequence"/>
</dbReference>
<evidence type="ECO:0000313" key="3">
    <source>
        <dbReference type="EMBL" id="KAK7453393.1"/>
    </source>
</evidence>
<name>A0ABR1JB27_9AGAR</name>
<feature type="compositionally biased region" description="Polar residues" evidence="1">
    <location>
        <begin position="39"/>
        <end position="52"/>
    </location>
</feature>
<keyword evidence="4" id="KW-1185">Reference proteome</keyword>
<feature type="region of interest" description="Disordered" evidence="1">
    <location>
        <begin position="298"/>
        <end position="320"/>
    </location>
</feature>
<proteinExistence type="predicted"/>
<evidence type="ECO:0000259" key="2">
    <source>
        <dbReference type="Pfam" id="PF01926"/>
    </source>
</evidence>
<feature type="compositionally biased region" description="Polar residues" evidence="1">
    <location>
        <begin position="11"/>
        <end position="22"/>
    </location>
</feature>
<dbReference type="Gene3D" id="3.40.50.300">
    <property type="entry name" value="P-loop containing nucleotide triphosphate hydrolases"/>
    <property type="match status" value="1"/>
</dbReference>